<dbReference type="EMBL" id="LSRP01000109">
    <property type="protein sequence ID" value="OJF92956.1"/>
    <property type="molecule type" value="Genomic_DNA"/>
</dbReference>
<protein>
    <submittedName>
        <fullName evidence="2">Myo-inosose-2 dehydratase</fullName>
    </submittedName>
</protein>
<dbReference type="InterPro" id="IPR030823">
    <property type="entry name" value="IolE/MocC"/>
</dbReference>
<dbReference type="PANTHER" id="PTHR12110:SF41">
    <property type="entry name" value="INOSOSE DEHYDRATASE"/>
    <property type="match status" value="1"/>
</dbReference>
<evidence type="ECO:0000313" key="2">
    <source>
        <dbReference type="EMBL" id="OJF92956.1"/>
    </source>
</evidence>
<feature type="domain" description="Xylose isomerase-like TIM barrel" evidence="1">
    <location>
        <begin position="40"/>
        <end position="294"/>
    </location>
</feature>
<reference evidence="2 3" key="1">
    <citation type="submission" date="2016-02" db="EMBL/GenBank/DDBJ databases">
        <title>Genome sequencing of a beta-galactosidase producing bacteria Rhizobium sp. 59.</title>
        <authorList>
            <person name="Wang D."/>
            <person name="Kot W."/>
            <person name="Qin Y."/>
            <person name="Hansen L."/>
            <person name="Naqvi K."/>
            <person name="Rensing C."/>
        </authorList>
    </citation>
    <scope>NUCLEOTIDE SEQUENCE [LARGE SCALE GENOMIC DNA]</scope>
    <source>
        <strain evidence="2 3">59</strain>
    </source>
</reference>
<sequence>MFDRKKVFVGITPTGWTNDDYPALGEDISFGQCVSEMALAGYEGCSVGHKFPHDPDVLMRELSQRGLRVSEPWSSTYFTVNNMRDRTFESFRDSMAFIKRMGGKSVVVAELGHAVHQQPVPPIANKPLFNDDQWKAMTEGLNELGRIAAEADMQLCYHHHMGTGVMFRPEVDRLMAETDPEVVHLLLDTGHLYWAGFDPLDMARAYASRIRHVHLKDIRHEVMVRCNETNRTFIEGVIEGVFTVPGDGAIDFAPIFKVLADADYAGWLMVEAEQDPAKANPLDYARMAREYIRKTAGI</sequence>
<dbReference type="AlphaFoldDB" id="A0A657LSQ5"/>
<keyword evidence="3" id="KW-1185">Reference proteome</keyword>
<dbReference type="PANTHER" id="PTHR12110">
    <property type="entry name" value="HYDROXYPYRUVATE ISOMERASE"/>
    <property type="match status" value="1"/>
</dbReference>
<name>A0A657LSQ5_9HYPH</name>
<evidence type="ECO:0000259" key="1">
    <source>
        <dbReference type="Pfam" id="PF01261"/>
    </source>
</evidence>
<dbReference type="InterPro" id="IPR050312">
    <property type="entry name" value="IolE/XylAMocC-like"/>
</dbReference>
<dbReference type="RefSeq" id="WP_071834686.1">
    <property type="nucleotide sequence ID" value="NZ_LSRP01000109.1"/>
</dbReference>
<dbReference type="OrthoDB" id="9804047at2"/>
<dbReference type="NCBIfam" id="TIGR04379">
    <property type="entry name" value="myo_inos_iolE"/>
    <property type="match status" value="1"/>
</dbReference>
<evidence type="ECO:0000313" key="3">
    <source>
        <dbReference type="Proteomes" id="UP000182661"/>
    </source>
</evidence>
<dbReference type="Pfam" id="PF01261">
    <property type="entry name" value="AP_endonuc_2"/>
    <property type="match status" value="1"/>
</dbReference>
<dbReference type="InterPro" id="IPR036237">
    <property type="entry name" value="Xyl_isomerase-like_sf"/>
</dbReference>
<organism evidence="2 3">
    <name type="scientific">Pararhizobium antarcticum</name>
    <dbReference type="NCBI Taxonomy" id="1798805"/>
    <lineage>
        <taxon>Bacteria</taxon>
        <taxon>Pseudomonadati</taxon>
        <taxon>Pseudomonadota</taxon>
        <taxon>Alphaproteobacteria</taxon>
        <taxon>Hyphomicrobiales</taxon>
        <taxon>Rhizobiaceae</taxon>
        <taxon>Rhizobium/Agrobacterium group</taxon>
        <taxon>Pararhizobium</taxon>
    </lineage>
</organism>
<proteinExistence type="predicted"/>
<dbReference type="Gene3D" id="3.20.20.150">
    <property type="entry name" value="Divalent-metal-dependent TIM barrel enzymes"/>
    <property type="match status" value="1"/>
</dbReference>
<accession>A0A657LSQ5</accession>
<dbReference type="InterPro" id="IPR013022">
    <property type="entry name" value="Xyl_isomerase-like_TIM-brl"/>
</dbReference>
<comment type="caution">
    <text evidence="2">The sequence shown here is derived from an EMBL/GenBank/DDBJ whole genome shotgun (WGS) entry which is preliminary data.</text>
</comment>
<gene>
    <name evidence="2" type="ORF">AX760_21770</name>
</gene>
<dbReference type="Proteomes" id="UP000182661">
    <property type="component" value="Unassembled WGS sequence"/>
</dbReference>
<dbReference type="SUPFAM" id="SSF51658">
    <property type="entry name" value="Xylose isomerase-like"/>
    <property type="match status" value="1"/>
</dbReference>